<evidence type="ECO:0000256" key="9">
    <source>
        <dbReference type="ARBA" id="ARBA00022833"/>
    </source>
</evidence>
<dbReference type="OrthoDB" id="1711136at2759"/>
<dbReference type="PROSITE" id="PS50089">
    <property type="entry name" value="ZF_RING_2"/>
    <property type="match status" value="1"/>
</dbReference>
<evidence type="ECO:0000256" key="6">
    <source>
        <dbReference type="ARBA" id="ARBA00022723"/>
    </source>
</evidence>
<dbReference type="FunFam" id="3.30.40.10:FF:000115">
    <property type="entry name" value="probable E3 ubiquitin-protein ligase LOG2"/>
    <property type="match status" value="1"/>
</dbReference>
<protein>
    <recommendedName>
        <fullName evidence="3">RING-type E3 ubiquitin transferase</fullName>
        <ecNumber evidence="3">2.3.2.27</ecNumber>
    </recommendedName>
</protein>
<dbReference type="SMART" id="SM00184">
    <property type="entry name" value="RING"/>
    <property type="match status" value="1"/>
</dbReference>
<evidence type="ECO:0000256" key="8">
    <source>
        <dbReference type="ARBA" id="ARBA00022786"/>
    </source>
</evidence>
<evidence type="ECO:0000256" key="3">
    <source>
        <dbReference type="ARBA" id="ARBA00012483"/>
    </source>
</evidence>
<keyword evidence="7 12" id="KW-0863">Zinc-finger</keyword>
<dbReference type="InterPro" id="IPR001841">
    <property type="entry name" value="Znf_RING"/>
</dbReference>
<keyword evidence="4" id="KW-0808">Transferase</keyword>
<comment type="similarity">
    <text evidence="11">Belongs to the RING-type zinc finger family. LOG2 subfamily.</text>
</comment>
<accession>A0A565BXA2</accession>
<dbReference type="Gene3D" id="3.30.40.10">
    <property type="entry name" value="Zinc/RING finger domain, C3HC4 (zinc finger)"/>
    <property type="match status" value="1"/>
</dbReference>
<keyword evidence="5" id="KW-0519">Myristate</keyword>
<evidence type="ECO:0000256" key="11">
    <source>
        <dbReference type="ARBA" id="ARBA00025721"/>
    </source>
</evidence>
<dbReference type="SUPFAM" id="SSF57850">
    <property type="entry name" value="RING/U-box"/>
    <property type="match status" value="1"/>
</dbReference>
<evidence type="ECO:0000256" key="7">
    <source>
        <dbReference type="ARBA" id="ARBA00022771"/>
    </source>
</evidence>
<comment type="pathway">
    <text evidence="2">Protein modification; protein ubiquitination.</text>
</comment>
<dbReference type="GO" id="GO:0008270">
    <property type="term" value="F:zinc ion binding"/>
    <property type="evidence" value="ECO:0007669"/>
    <property type="project" value="UniProtKB-KW"/>
</dbReference>
<dbReference type="PANTHER" id="PTHR22996">
    <property type="entry name" value="MAHOGUNIN"/>
    <property type="match status" value="1"/>
</dbReference>
<evidence type="ECO:0000256" key="12">
    <source>
        <dbReference type="PROSITE-ProRule" id="PRU00175"/>
    </source>
</evidence>
<comment type="caution">
    <text evidence="15">The sequence shown here is derived from an EMBL/GenBank/DDBJ whole genome shotgun (WGS) entry which is preliminary data.</text>
</comment>
<gene>
    <name evidence="15" type="ORF">ANE_LOCUS16456</name>
</gene>
<keyword evidence="16" id="KW-1185">Reference proteome</keyword>
<dbReference type="PANTHER" id="PTHR22996:SF9">
    <property type="entry name" value="E3 UBIQUITIN-PROTEIN LIGASE LUL2-RELATED"/>
    <property type="match status" value="1"/>
</dbReference>
<feature type="compositionally biased region" description="Pro residues" evidence="13">
    <location>
        <begin position="15"/>
        <end position="26"/>
    </location>
</feature>
<evidence type="ECO:0000313" key="16">
    <source>
        <dbReference type="Proteomes" id="UP000489600"/>
    </source>
</evidence>
<evidence type="ECO:0000256" key="10">
    <source>
        <dbReference type="ARBA" id="ARBA00023288"/>
    </source>
</evidence>
<dbReference type="Pfam" id="PF26192">
    <property type="entry name" value="RNF157-like_N"/>
    <property type="match status" value="1"/>
</dbReference>
<dbReference type="GO" id="GO:0016567">
    <property type="term" value="P:protein ubiquitination"/>
    <property type="evidence" value="ECO:0007669"/>
    <property type="project" value="TreeGrafter"/>
</dbReference>
<keyword evidence="8" id="KW-0833">Ubl conjugation pathway</keyword>
<evidence type="ECO:0000256" key="13">
    <source>
        <dbReference type="SAM" id="MobiDB-lite"/>
    </source>
</evidence>
<evidence type="ECO:0000256" key="1">
    <source>
        <dbReference type="ARBA" id="ARBA00000900"/>
    </source>
</evidence>
<name>A0A565BXA2_9BRAS</name>
<dbReference type="InterPro" id="IPR045195">
    <property type="entry name" value="LOG2-like_mRING_C3HC5"/>
</dbReference>
<evidence type="ECO:0000256" key="5">
    <source>
        <dbReference type="ARBA" id="ARBA00022707"/>
    </source>
</evidence>
<reference evidence="15" key="1">
    <citation type="submission" date="2019-07" db="EMBL/GenBank/DDBJ databases">
        <authorList>
            <person name="Dittberner H."/>
        </authorList>
    </citation>
    <scope>NUCLEOTIDE SEQUENCE [LARGE SCALE GENOMIC DNA]</scope>
</reference>
<feature type="domain" description="RING-type" evidence="14">
    <location>
        <begin position="248"/>
        <end position="287"/>
    </location>
</feature>
<organism evidence="15 16">
    <name type="scientific">Arabis nemorensis</name>
    <dbReference type="NCBI Taxonomy" id="586526"/>
    <lineage>
        <taxon>Eukaryota</taxon>
        <taxon>Viridiplantae</taxon>
        <taxon>Streptophyta</taxon>
        <taxon>Embryophyta</taxon>
        <taxon>Tracheophyta</taxon>
        <taxon>Spermatophyta</taxon>
        <taxon>Magnoliopsida</taxon>
        <taxon>eudicotyledons</taxon>
        <taxon>Gunneridae</taxon>
        <taxon>Pentapetalae</taxon>
        <taxon>rosids</taxon>
        <taxon>malvids</taxon>
        <taxon>Brassicales</taxon>
        <taxon>Brassicaceae</taxon>
        <taxon>Arabideae</taxon>
        <taxon>Arabis</taxon>
    </lineage>
</organism>
<proteinExistence type="inferred from homology"/>
<dbReference type="AlphaFoldDB" id="A0A565BXA2"/>
<dbReference type="EMBL" id="CABITT030000005">
    <property type="protein sequence ID" value="VVB06012.1"/>
    <property type="molecule type" value="Genomic_DNA"/>
</dbReference>
<evidence type="ECO:0000259" key="14">
    <source>
        <dbReference type="PROSITE" id="PS50089"/>
    </source>
</evidence>
<dbReference type="Proteomes" id="UP000489600">
    <property type="component" value="Unassembled WGS sequence"/>
</dbReference>
<evidence type="ECO:0000256" key="4">
    <source>
        <dbReference type="ARBA" id="ARBA00022679"/>
    </source>
</evidence>
<feature type="region of interest" description="Disordered" evidence="13">
    <location>
        <begin position="1"/>
        <end position="63"/>
    </location>
</feature>
<evidence type="ECO:0000256" key="2">
    <source>
        <dbReference type="ARBA" id="ARBA00004906"/>
    </source>
</evidence>
<dbReference type="EC" id="2.3.2.27" evidence="3"/>
<dbReference type="GO" id="GO:0061630">
    <property type="term" value="F:ubiquitin protein ligase activity"/>
    <property type="evidence" value="ECO:0007669"/>
    <property type="project" value="UniProtKB-EC"/>
</dbReference>
<keyword evidence="6" id="KW-0479">Metal-binding</keyword>
<keyword evidence="9" id="KW-0862">Zinc</keyword>
<dbReference type="InterPro" id="IPR058981">
    <property type="entry name" value="MGRN1/RNF157-like_N"/>
</dbReference>
<dbReference type="Pfam" id="PF13920">
    <property type="entry name" value="zf-C3HC4_3"/>
    <property type="match status" value="1"/>
</dbReference>
<keyword evidence="10" id="KW-0449">Lipoprotein</keyword>
<evidence type="ECO:0000313" key="15">
    <source>
        <dbReference type="EMBL" id="VVB06012.1"/>
    </source>
</evidence>
<sequence>MGNVTGGNRRDHPSPSYPNPNPPLHAPPSQYQGYYPPLPSPYHRQGPWVPNRATPSPFSPDVEQQKTVTIRNHINLKNNTLRFVPDEDNPGKFLLSFTFDATVSGSITVMFFAREGQECNLNATKEDLFPTSTVSFPRGVGQKFKQACGTGIDFSALSEAELVEANETGVYHVAVKAEASEDDPEFITPNRQLTHAVLEKDKGEEYKARVVKQILWVNGNKYVLQEIYGIGNTVEVNGEDENETGKECVICLTEPRDTTVFPCRHMCMCNGCAKLLRFQTNLCPICRQPVDRLLEITVNASGTNQ</sequence>
<dbReference type="InterPro" id="IPR045194">
    <property type="entry name" value="MGRN1/RNF157-like"/>
</dbReference>
<comment type="catalytic activity">
    <reaction evidence="1">
        <text>S-ubiquitinyl-[E2 ubiquitin-conjugating enzyme]-L-cysteine + [acceptor protein]-L-lysine = [E2 ubiquitin-conjugating enzyme]-L-cysteine + N(6)-ubiquitinyl-[acceptor protein]-L-lysine.</text>
        <dbReference type="EC" id="2.3.2.27"/>
    </reaction>
</comment>
<dbReference type="CDD" id="cd16789">
    <property type="entry name" value="mRING-HC-C3HC5_MGRN1-like"/>
    <property type="match status" value="1"/>
</dbReference>
<dbReference type="InterPro" id="IPR013083">
    <property type="entry name" value="Znf_RING/FYVE/PHD"/>
</dbReference>